<proteinExistence type="predicted"/>
<evidence type="ECO:0000256" key="3">
    <source>
        <dbReference type="ARBA" id="ARBA00022840"/>
    </source>
</evidence>
<dbReference type="SUPFAM" id="SSF160467">
    <property type="entry name" value="PH0987 N-terminal domain-like"/>
    <property type="match status" value="1"/>
</dbReference>
<evidence type="ECO:0000256" key="2">
    <source>
        <dbReference type="ARBA" id="ARBA00022801"/>
    </source>
</evidence>
<evidence type="ECO:0000256" key="1">
    <source>
        <dbReference type="ARBA" id="ARBA00022741"/>
    </source>
</evidence>
<dbReference type="AlphaFoldDB" id="A0A1S1V8P4"/>
<reference evidence="5 6" key="1">
    <citation type="submission" date="2016-09" db="EMBL/GenBank/DDBJ databases">
        <title>Genome sequence of Eubacterium angustum.</title>
        <authorList>
            <person name="Poehlein A."/>
            <person name="Daniel R."/>
        </authorList>
    </citation>
    <scope>NUCLEOTIDE SEQUENCE [LARGE SCALE GENOMIC DNA]</scope>
    <source>
        <strain evidence="5 6">DSM 1989</strain>
    </source>
</reference>
<evidence type="ECO:0000313" key="6">
    <source>
        <dbReference type="Proteomes" id="UP000180254"/>
    </source>
</evidence>
<keyword evidence="1" id="KW-0547">Nucleotide-binding</keyword>
<dbReference type="Gene3D" id="3.30.1360.40">
    <property type="match status" value="1"/>
</dbReference>
<dbReference type="Proteomes" id="UP000180254">
    <property type="component" value="Unassembled WGS sequence"/>
</dbReference>
<dbReference type="SUPFAM" id="SSF50891">
    <property type="entry name" value="Cyclophilin-like"/>
    <property type="match status" value="1"/>
</dbReference>
<comment type="caution">
    <text evidence="5">The sequence shown here is derived from an EMBL/GenBank/DDBJ whole genome shotgun (WGS) entry which is preliminary data.</text>
</comment>
<dbReference type="GO" id="GO:0016301">
    <property type="term" value="F:kinase activity"/>
    <property type="evidence" value="ECO:0007669"/>
    <property type="project" value="UniProtKB-KW"/>
</dbReference>
<accession>A0A1S1V8P4</accession>
<dbReference type="InterPro" id="IPR003833">
    <property type="entry name" value="CT_C_D"/>
</dbReference>
<dbReference type="InterPro" id="IPR029000">
    <property type="entry name" value="Cyclophilin-like_dom_sf"/>
</dbReference>
<dbReference type="EMBL" id="MKIE01000005">
    <property type="protein sequence ID" value="OHW62109.1"/>
    <property type="molecule type" value="Genomic_DNA"/>
</dbReference>
<dbReference type="PANTHER" id="PTHR34698">
    <property type="entry name" value="5-OXOPROLINASE SUBUNIT B"/>
    <property type="match status" value="1"/>
</dbReference>
<keyword evidence="2" id="KW-0378">Hydrolase</keyword>
<dbReference type="Gene3D" id="2.40.100.10">
    <property type="entry name" value="Cyclophilin-like"/>
    <property type="match status" value="1"/>
</dbReference>
<organism evidence="5 6">
    <name type="scientific">Andreesenia angusta</name>
    <dbReference type="NCBI Taxonomy" id="39480"/>
    <lineage>
        <taxon>Bacteria</taxon>
        <taxon>Bacillati</taxon>
        <taxon>Bacillota</taxon>
        <taxon>Tissierellia</taxon>
        <taxon>Tissierellales</taxon>
        <taxon>Gottschalkiaceae</taxon>
        <taxon>Andreesenia</taxon>
    </lineage>
</organism>
<dbReference type="PANTHER" id="PTHR34698:SF2">
    <property type="entry name" value="5-OXOPROLINASE SUBUNIT B"/>
    <property type="match status" value="1"/>
</dbReference>
<sequence length="217" mass="24862">MEFGDKISETVSRRVSAMKREVERRRIYGVEEVVQTYRSLLIYYDPIRGYRELEKELIEIERTLETEERTPERTVEIPVLYGGEFGPDIEAVSRHCGLPVDEVVKRHAEGRYLVHMIGFTPGFPYLGGLDESISAPRRDTPRLKVMKGSVGIAGVQTGIYPIESPGGWNIIGRTPLKLYSPEREVPVLLEPGDYVSFKSIDRDEYKRLENMVERGEL</sequence>
<keyword evidence="6" id="KW-1185">Reference proteome</keyword>
<protein>
    <submittedName>
        <fullName evidence="5">Kinase A inhibitor</fullName>
    </submittedName>
</protein>
<keyword evidence="5" id="KW-0418">Kinase</keyword>
<dbReference type="InterPro" id="IPR010016">
    <property type="entry name" value="PxpB"/>
</dbReference>
<feature type="domain" description="Carboxyltransferase" evidence="4">
    <location>
        <begin position="2"/>
        <end position="189"/>
    </location>
</feature>
<evidence type="ECO:0000259" key="4">
    <source>
        <dbReference type="SMART" id="SM00796"/>
    </source>
</evidence>
<gene>
    <name evidence="5" type="primary">kipI</name>
    <name evidence="5" type="ORF">EUAN_15570</name>
</gene>
<evidence type="ECO:0000313" key="5">
    <source>
        <dbReference type="EMBL" id="OHW62109.1"/>
    </source>
</evidence>
<dbReference type="GO" id="GO:0016787">
    <property type="term" value="F:hydrolase activity"/>
    <property type="evidence" value="ECO:0007669"/>
    <property type="project" value="UniProtKB-KW"/>
</dbReference>
<dbReference type="GO" id="GO:0005524">
    <property type="term" value="F:ATP binding"/>
    <property type="evidence" value="ECO:0007669"/>
    <property type="project" value="UniProtKB-KW"/>
</dbReference>
<keyword evidence="5" id="KW-0808">Transferase</keyword>
<dbReference type="NCBIfam" id="TIGR00370">
    <property type="entry name" value="5-oxoprolinase subunit PxpB"/>
    <property type="match status" value="1"/>
</dbReference>
<name>A0A1S1V8P4_9FIRM</name>
<dbReference type="STRING" id="39480.EUAN_15570"/>
<dbReference type="Pfam" id="PF02682">
    <property type="entry name" value="CT_C_D"/>
    <property type="match status" value="1"/>
</dbReference>
<keyword evidence="3" id="KW-0067">ATP-binding</keyword>
<dbReference type="SMART" id="SM00796">
    <property type="entry name" value="AHS1"/>
    <property type="match status" value="1"/>
</dbReference>